<evidence type="ECO:0000259" key="5">
    <source>
        <dbReference type="PROSITE" id="PS51007"/>
    </source>
</evidence>
<dbReference type="InterPro" id="IPR036909">
    <property type="entry name" value="Cyt_c-like_dom_sf"/>
</dbReference>
<feature type="domain" description="Cytochrome c" evidence="5">
    <location>
        <begin position="43"/>
        <end position="140"/>
    </location>
</feature>
<comment type="caution">
    <text evidence="6">The sequence shown here is derived from an EMBL/GenBank/DDBJ whole genome shotgun (WGS) entry which is preliminary data.</text>
</comment>
<keyword evidence="3 4" id="KW-0408">Iron</keyword>
<gene>
    <name evidence="6" type="ORF">FNJ87_14345</name>
</gene>
<protein>
    <submittedName>
        <fullName evidence="6">DUF3365 domain-containing protein</fullName>
    </submittedName>
</protein>
<keyword evidence="1 4" id="KW-0349">Heme</keyword>
<dbReference type="SUPFAM" id="SSF46626">
    <property type="entry name" value="Cytochrome c"/>
    <property type="match status" value="1"/>
</dbReference>
<reference evidence="6 7" key="1">
    <citation type="submission" date="2020-11" db="EMBL/GenBank/DDBJ databases">
        <title>P. mediterranea TC4 genome.</title>
        <authorList>
            <person name="Molmeret M."/>
        </authorList>
    </citation>
    <scope>NUCLEOTIDE SEQUENCE [LARGE SCALE GENOMIC DNA]</scope>
    <source>
        <strain evidence="6 7">TC4</strain>
    </source>
</reference>
<evidence type="ECO:0000256" key="2">
    <source>
        <dbReference type="ARBA" id="ARBA00022723"/>
    </source>
</evidence>
<name>A0ABS0A7X4_9FLAO</name>
<dbReference type="Proteomes" id="UP001194729">
    <property type="component" value="Unassembled WGS sequence"/>
</dbReference>
<dbReference type="Pfam" id="PF11845">
    <property type="entry name" value="Tll0287-like"/>
    <property type="match status" value="1"/>
</dbReference>
<dbReference type="PROSITE" id="PS51007">
    <property type="entry name" value="CYTC"/>
    <property type="match status" value="1"/>
</dbReference>
<sequence>MRTHYINIFLLSFIVYFISSCNTNTKSTSSDLEDVKADIQDTASNHPGKKLLENQCYICHNPTANIKGRIAPPMVAVKSHYLHGDISQEEFADAIWKFVEKPNPYNSKMEGAVNRFGLMPYQEFKESEIREIANYMYQYKIDEPEWFKKHIEEETKGKIKYQNNGKTQENTSINSVKTTADRGLEYALNTKKELGKNLMGTIQKKGTKAAVTFCNVKAYPITDSMAVAQNARIKRVSDRPRNINNQANKKEIAIIEQFKKSIASNKDYKPVTDLIDGVNHFYYPITTNSMCLQCHGSLDKNVSKEVYNTILKLYPEDQATGYNVNEVRGIWAIEFNESE</sequence>
<dbReference type="InterPro" id="IPR009056">
    <property type="entry name" value="Cyt_c-like_dom"/>
</dbReference>
<organism evidence="6 7">
    <name type="scientific">Nonlabens mediterrranea</name>
    <dbReference type="NCBI Taxonomy" id="1419947"/>
    <lineage>
        <taxon>Bacteria</taxon>
        <taxon>Pseudomonadati</taxon>
        <taxon>Bacteroidota</taxon>
        <taxon>Flavobacteriia</taxon>
        <taxon>Flavobacteriales</taxon>
        <taxon>Flavobacteriaceae</taxon>
        <taxon>Nonlabens</taxon>
    </lineage>
</organism>
<proteinExistence type="predicted"/>
<dbReference type="Gene3D" id="1.10.760.10">
    <property type="entry name" value="Cytochrome c-like domain"/>
    <property type="match status" value="1"/>
</dbReference>
<evidence type="ECO:0000256" key="4">
    <source>
        <dbReference type="PROSITE-ProRule" id="PRU00433"/>
    </source>
</evidence>
<evidence type="ECO:0000313" key="7">
    <source>
        <dbReference type="Proteomes" id="UP001194729"/>
    </source>
</evidence>
<evidence type="ECO:0000313" key="6">
    <source>
        <dbReference type="EMBL" id="MBF4985456.1"/>
    </source>
</evidence>
<evidence type="ECO:0000256" key="3">
    <source>
        <dbReference type="ARBA" id="ARBA00023004"/>
    </source>
</evidence>
<keyword evidence="2 4" id="KW-0479">Metal-binding</keyword>
<accession>A0ABS0A7X4</accession>
<dbReference type="InterPro" id="IPR021796">
    <property type="entry name" value="Tll0287-like_dom"/>
</dbReference>
<dbReference type="PROSITE" id="PS51257">
    <property type="entry name" value="PROKAR_LIPOPROTEIN"/>
    <property type="match status" value="1"/>
</dbReference>
<dbReference type="EMBL" id="JADKYU010000751">
    <property type="protein sequence ID" value="MBF4985456.1"/>
    <property type="molecule type" value="Genomic_DNA"/>
</dbReference>
<keyword evidence="7" id="KW-1185">Reference proteome</keyword>
<evidence type="ECO:0000256" key="1">
    <source>
        <dbReference type="ARBA" id="ARBA00022617"/>
    </source>
</evidence>